<feature type="transmembrane region" description="Helical" evidence="1">
    <location>
        <begin position="164"/>
        <end position="184"/>
    </location>
</feature>
<feature type="domain" description="DUF6534" evidence="2">
    <location>
        <begin position="170"/>
        <end position="227"/>
    </location>
</feature>
<dbReference type="Pfam" id="PF20152">
    <property type="entry name" value="DUF6534"/>
    <property type="match status" value="1"/>
</dbReference>
<feature type="transmembrane region" description="Helical" evidence="1">
    <location>
        <begin position="20"/>
        <end position="38"/>
    </location>
</feature>
<evidence type="ECO:0000313" key="3">
    <source>
        <dbReference type="EMBL" id="THU99521.1"/>
    </source>
</evidence>
<keyword evidence="1" id="KW-1133">Transmembrane helix</keyword>
<evidence type="ECO:0000256" key="1">
    <source>
        <dbReference type="SAM" id="Phobius"/>
    </source>
</evidence>
<dbReference type="InterPro" id="IPR045339">
    <property type="entry name" value="DUF6534"/>
</dbReference>
<dbReference type="PANTHER" id="PTHR40465">
    <property type="entry name" value="CHROMOSOME 1, WHOLE GENOME SHOTGUN SEQUENCE"/>
    <property type="match status" value="1"/>
</dbReference>
<gene>
    <name evidence="3" type="ORF">K435DRAFT_794872</name>
</gene>
<dbReference type="EMBL" id="ML179118">
    <property type="protein sequence ID" value="THU99521.1"/>
    <property type="molecule type" value="Genomic_DNA"/>
</dbReference>
<evidence type="ECO:0000259" key="2">
    <source>
        <dbReference type="Pfam" id="PF20152"/>
    </source>
</evidence>
<dbReference type="OrthoDB" id="3263055at2759"/>
<dbReference type="AlphaFoldDB" id="A0A4S8MB96"/>
<accession>A0A4S8MB96</accession>
<evidence type="ECO:0000313" key="4">
    <source>
        <dbReference type="Proteomes" id="UP000297245"/>
    </source>
</evidence>
<sequence length="276" mass="31197">MDDLRWIQVMVATVYVLDTLHQFMLCHFIYSYTVFWFGDYVFLRLNAPEIGAYCKTQGMVLFSFLVWIIIQSFLTYRIWILNKRNVLITGGTLTTSTPADVILHTSTCWFSGSSLSAPLTFLKRMNSILQDKVPKTILSHTSFHRWSKGTYARLALELNVLSRLVNAFGAAGDIAITVALIWLLKKSKSGVPRTDVIVTKVITFCLTTGLATSVDAILPLISLRNVWFHLRSNNKYVRRLVRWGPKPDIAGHRRANKGVSFRVAVKNAMSSGVSIF</sequence>
<protein>
    <recommendedName>
        <fullName evidence="2">DUF6534 domain-containing protein</fullName>
    </recommendedName>
</protein>
<reference evidence="3 4" key="1">
    <citation type="journal article" date="2019" name="Nat. Ecol. Evol.">
        <title>Megaphylogeny resolves global patterns of mushroom evolution.</title>
        <authorList>
            <person name="Varga T."/>
            <person name="Krizsan K."/>
            <person name="Foldi C."/>
            <person name="Dima B."/>
            <person name="Sanchez-Garcia M."/>
            <person name="Sanchez-Ramirez S."/>
            <person name="Szollosi G.J."/>
            <person name="Szarkandi J.G."/>
            <person name="Papp V."/>
            <person name="Albert L."/>
            <person name="Andreopoulos W."/>
            <person name="Angelini C."/>
            <person name="Antonin V."/>
            <person name="Barry K.W."/>
            <person name="Bougher N.L."/>
            <person name="Buchanan P."/>
            <person name="Buyck B."/>
            <person name="Bense V."/>
            <person name="Catcheside P."/>
            <person name="Chovatia M."/>
            <person name="Cooper J."/>
            <person name="Damon W."/>
            <person name="Desjardin D."/>
            <person name="Finy P."/>
            <person name="Geml J."/>
            <person name="Haridas S."/>
            <person name="Hughes K."/>
            <person name="Justo A."/>
            <person name="Karasinski D."/>
            <person name="Kautmanova I."/>
            <person name="Kiss B."/>
            <person name="Kocsube S."/>
            <person name="Kotiranta H."/>
            <person name="LaButti K.M."/>
            <person name="Lechner B.E."/>
            <person name="Liimatainen K."/>
            <person name="Lipzen A."/>
            <person name="Lukacs Z."/>
            <person name="Mihaltcheva S."/>
            <person name="Morgado L.N."/>
            <person name="Niskanen T."/>
            <person name="Noordeloos M.E."/>
            <person name="Ohm R.A."/>
            <person name="Ortiz-Santana B."/>
            <person name="Ovrebo C."/>
            <person name="Racz N."/>
            <person name="Riley R."/>
            <person name="Savchenko A."/>
            <person name="Shiryaev A."/>
            <person name="Soop K."/>
            <person name="Spirin V."/>
            <person name="Szebenyi C."/>
            <person name="Tomsovsky M."/>
            <person name="Tulloss R.E."/>
            <person name="Uehling J."/>
            <person name="Grigoriev I.V."/>
            <person name="Vagvolgyi C."/>
            <person name="Papp T."/>
            <person name="Martin F.M."/>
            <person name="Miettinen O."/>
            <person name="Hibbett D.S."/>
            <person name="Nagy L.G."/>
        </authorList>
    </citation>
    <scope>NUCLEOTIDE SEQUENCE [LARGE SCALE GENOMIC DNA]</scope>
    <source>
        <strain evidence="3 4">CBS 962.96</strain>
    </source>
</reference>
<dbReference type="Proteomes" id="UP000297245">
    <property type="component" value="Unassembled WGS sequence"/>
</dbReference>
<keyword evidence="4" id="KW-1185">Reference proteome</keyword>
<keyword evidence="1" id="KW-0812">Transmembrane</keyword>
<feature type="transmembrane region" description="Helical" evidence="1">
    <location>
        <begin position="59"/>
        <end position="81"/>
    </location>
</feature>
<name>A0A4S8MB96_DENBC</name>
<dbReference type="PANTHER" id="PTHR40465:SF1">
    <property type="entry name" value="DUF6534 DOMAIN-CONTAINING PROTEIN"/>
    <property type="match status" value="1"/>
</dbReference>
<keyword evidence="1" id="KW-0472">Membrane</keyword>
<feature type="transmembrane region" description="Helical" evidence="1">
    <location>
        <begin position="196"/>
        <end position="221"/>
    </location>
</feature>
<organism evidence="3 4">
    <name type="scientific">Dendrothele bispora (strain CBS 962.96)</name>
    <dbReference type="NCBI Taxonomy" id="1314807"/>
    <lineage>
        <taxon>Eukaryota</taxon>
        <taxon>Fungi</taxon>
        <taxon>Dikarya</taxon>
        <taxon>Basidiomycota</taxon>
        <taxon>Agaricomycotina</taxon>
        <taxon>Agaricomycetes</taxon>
        <taxon>Agaricomycetidae</taxon>
        <taxon>Agaricales</taxon>
        <taxon>Agaricales incertae sedis</taxon>
        <taxon>Dendrothele</taxon>
    </lineage>
</organism>
<proteinExistence type="predicted"/>